<accession>A0A844HWV6</accession>
<dbReference type="Proteomes" id="UP000431462">
    <property type="component" value="Unassembled WGS sequence"/>
</dbReference>
<organism evidence="2 3">
    <name type="scientific">Marinobacter adhaerens</name>
    <dbReference type="NCBI Taxonomy" id="1033846"/>
    <lineage>
        <taxon>Bacteria</taxon>
        <taxon>Pseudomonadati</taxon>
        <taxon>Pseudomonadota</taxon>
        <taxon>Gammaproteobacteria</taxon>
        <taxon>Pseudomonadales</taxon>
        <taxon>Marinobacteraceae</taxon>
        <taxon>Marinobacter</taxon>
    </lineage>
</organism>
<evidence type="ECO:0000313" key="3">
    <source>
        <dbReference type="Proteomes" id="UP000431462"/>
    </source>
</evidence>
<dbReference type="PANTHER" id="PTHR22916">
    <property type="entry name" value="GLYCOSYLTRANSFERASE"/>
    <property type="match status" value="1"/>
</dbReference>
<evidence type="ECO:0000313" key="2">
    <source>
        <dbReference type="EMBL" id="MTI98602.1"/>
    </source>
</evidence>
<dbReference type="Gene3D" id="3.90.550.10">
    <property type="entry name" value="Spore Coat Polysaccharide Biosynthesis Protein SpsA, Chain A"/>
    <property type="match status" value="1"/>
</dbReference>
<dbReference type="AlphaFoldDB" id="A0A844HWV6"/>
<feature type="domain" description="Glycosyltransferase 2-like" evidence="1">
    <location>
        <begin position="7"/>
        <end position="142"/>
    </location>
</feature>
<proteinExistence type="predicted"/>
<sequence>MSSPLISVIIAVYNTDQYISQAVDSVLAQSWENIELIIVNDGSTDNTQKELDKYLGDERVRVLSTCNNGQPKAKNIGIKNSRGQFIGFCDADDFWLPRKLEQQMSAFVNPLIGVVYSDVFHIDEAGNDIYIEKTQTCKSGKITDSLIIKNYIPFGTALVRRECFETSGLFDESLPMGIDWDLWLRYSMDWEFYYLPEKTYVYRVWGGQMSSNFRGRYEYALRILKKFIETYPNAVPPSVQNRAWSDMYVSRGMSVASSDKSFFEPLKDLLAGLRHDWTYKSAWKSMAKLLLRRV</sequence>
<dbReference type="EMBL" id="VENC01000008">
    <property type="protein sequence ID" value="MTI98602.1"/>
    <property type="molecule type" value="Genomic_DNA"/>
</dbReference>
<dbReference type="PANTHER" id="PTHR22916:SF3">
    <property type="entry name" value="UDP-GLCNAC:BETAGAL BETA-1,3-N-ACETYLGLUCOSAMINYLTRANSFERASE-LIKE PROTEIN 1"/>
    <property type="match status" value="1"/>
</dbReference>
<gene>
    <name evidence="2" type="ORF">FH752_08275</name>
</gene>
<reference evidence="2 3" key="1">
    <citation type="submission" date="2019-06" db="EMBL/GenBank/DDBJ databases">
        <title>Enrichment of Autotrophic Halophilic Microorganisms from Red Sea Brine Pool Using Microbial Electrosynthesis System.</title>
        <authorList>
            <person name="Alqahtani M.F."/>
            <person name="Bajracharya S."/>
            <person name="Katuri K.P."/>
            <person name="Ali M."/>
            <person name="Saikaly P.E."/>
        </authorList>
    </citation>
    <scope>NUCLEOTIDE SEQUENCE [LARGE SCALE GENOMIC DNA]</scope>
    <source>
        <strain evidence="2">MES15</strain>
    </source>
</reference>
<dbReference type="GO" id="GO:0016758">
    <property type="term" value="F:hexosyltransferase activity"/>
    <property type="evidence" value="ECO:0007669"/>
    <property type="project" value="UniProtKB-ARBA"/>
</dbReference>
<comment type="caution">
    <text evidence="2">The sequence shown here is derived from an EMBL/GenBank/DDBJ whole genome shotgun (WGS) entry which is preliminary data.</text>
</comment>
<dbReference type="InterPro" id="IPR001173">
    <property type="entry name" value="Glyco_trans_2-like"/>
</dbReference>
<keyword evidence="2" id="KW-0808">Transferase</keyword>
<name>A0A844HWV6_9GAMM</name>
<dbReference type="SUPFAM" id="SSF53448">
    <property type="entry name" value="Nucleotide-diphospho-sugar transferases"/>
    <property type="match status" value="1"/>
</dbReference>
<evidence type="ECO:0000259" key="1">
    <source>
        <dbReference type="Pfam" id="PF00535"/>
    </source>
</evidence>
<dbReference type="Pfam" id="PF00535">
    <property type="entry name" value="Glycos_transf_2"/>
    <property type="match status" value="1"/>
</dbReference>
<dbReference type="InterPro" id="IPR029044">
    <property type="entry name" value="Nucleotide-diphossugar_trans"/>
</dbReference>
<protein>
    <submittedName>
        <fullName evidence="2">Glycosyltransferase</fullName>
    </submittedName>
</protein>